<dbReference type="AlphaFoldDB" id="X0J8A4"/>
<dbReference type="EMBL" id="KK036127">
    <property type="protein sequence ID" value="EXL97443.1"/>
    <property type="molecule type" value="Genomic_DNA"/>
</dbReference>
<dbReference type="HOGENOM" id="CLU_3032429_0_0_1"/>
<organism evidence="1">
    <name type="scientific">Fusarium odoratissimum (strain NRRL 54006)</name>
    <dbReference type="NCBI Taxonomy" id="1089451"/>
    <lineage>
        <taxon>Eukaryota</taxon>
        <taxon>Fungi</taxon>
        <taxon>Dikarya</taxon>
        <taxon>Ascomycota</taxon>
        <taxon>Pezizomycotina</taxon>
        <taxon>Sordariomycetes</taxon>
        <taxon>Hypocreomycetidae</taxon>
        <taxon>Hypocreales</taxon>
        <taxon>Nectriaceae</taxon>
        <taxon>Fusarium</taxon>
        <taxon>Fusarium oxysporum species complex</taxon>
        <taxon>Fusarium oxysporum f. sp. cubense (strain race 4)</taxon>
    </lineage>
</organism>
<dbReference type="GeneID" id="42035655"/>
<dbReference type="Proteomes" id="UP000030685">
    <property type="component" value="Unassembled WGS sequence"/>
</dbReference>
<reference evidence="1" key="1">
    <citation type="submission" date="2011-11" db="EMBL/GenBank/DDBJ databases">
        <title>The Genome Sequence of Fusarium oxysporum II5.</title>
        <authorList>
            <consortium name="The Broad Institute Genome Sequencing Platform"/>
            <person name="Ma L.-J."/>
            <person name="Gale L.R."/>
            <person name="Schwartz D.C."/>
            <person name="Zhou S."/>
            <person name="Corby-Kistler H."/>
            <person name="Young S.K."/>
            <person name="Zeng Q."/>
            <person name="Gargeya S."/>
            <person name="Fitzgerald M."/>
            <person name="Haas B."/>
            <person name="Abouelleil A."/>
            <person name="Alvarado L."/>
            <person name="Arachchi H.M."/>
            <person name="Berlin A."/>
            <person name="Brown A."/>
            <person name="Chapman S.B."/>
            <person name="Chen Z."/>
            <person name="Dunbar C."/>
            <person name="Freedman E."/>
            <person name="Gearin G."/>
            <person name="Goldberg J."/>
            <person name="Griggs A."/>
            <person name="Gujja S."/>
            <person name="Heiman D."/>
            <person name="Howarth C."/>
            <person name="Larson L."/>
            <person name="Lui A."/>
            <person name="MacDonald P.J.P."/>
            <person name="Montmayeur A."/>
            <person name="Murphy C."/>
            <person name="Neiman D."/>
            <person name="Pearson M."/>
            <person name="Priest M."/>
            <person name="Roberts A."/>
            <person name="Saif S."/>
            <person name="Shea T."/>
            <person name="Shenoy N."/>
            <person name="Sisk P."/>
            <person name="Stolte C."/>
            <person name="Sykes S."/>
            <person name="Wortman J."/>
            <person name="Nusbaum C."/>
            <person name="Birren B."/>
        </authorList>
    </citation>
    <scope>NUCLEOTIDE SEQUENCE [LARGE SCALE GENOMIC DNA]</scope>
    <source>
        <strain evidence="1">54006</strain>
    </source>
</reference>
<proteinExistence type="predicted"/>
<dbReference type="VEuPathDB" id="FungiDB:FOIG_10480"/>
<reference evidence="1" key="2">
    <citation type="submission" date="2014-03" db="EMBL/GenBank/DDBJ databases">
        <title>The Genome Annotation of Fusarium oxysporum II5.</title>
        <authorList>
            <consortium name="The Broad Institute Genomics Platform"/>
            <person name="Ma L.-J."/>
            <person name="Corby-Kistler H."/>
            <person name="Broz K."/>
            <person name="Gale L.R."/>
            <person name="Jonkers W."/>
            <person name="O'Donnell K."/>
            <person name="Ploetz R."/>
            <person name="Steinberg C."/>
            <person name="Schwartz D.C."/>
            <person name="VanEtten H."/>
            <person name="Zhou S."/>
            <person name="Young S.K."/>
            <person name="Zeng Q."/>
            <person name="Gargeya S."/>
            <person name="Fitzgerald M."/>
            <person name="Abouelleil A."/>
            <person name="Alvarado L."/>
            <person name="Chapman S.B."/>
            <person name="Gainer-Dewar J."/>
            <person name="Goldberg J."/>
            <person name="Griggs A."/>
            <person name="Gujja S."/>
            <person name="Hansen M."/>
            <person name="Howarth C."/>
            <person name="Imamovic A."/>
            <person name="Ireland A."/>
            <person name="Larimer J."/>
            <person name="McCowan C."/>
            <person name="Murphy C."/>
            <person name="Pearson M."/>
            <person name="Poon T.W."/>
            <person name="Priest M."/>
            <person name="Roberts A."/>
            <person name="Saif S."/>
            <person name="Shea T."/>
            <person name="Sykes S."/>
            <person name="Wortman J."/>
            <person name="Nusbaum C."/>
            <person name="Birren B."/>
        </authorList>
    </citation>
    <scope>NUCLEOTIDE SEQUENCE</scope>
    <source>
        <strain evidence="1">54006</strain>
    </source>
</reference>
<name>X0J8A4_FUSO5</name>
<accession>X0J8A4</accession>
<gene>
    <name evidence="1" type="ORF">FOIG_10480</name>
</gene>
<protein>
    <submittedName>
        <fullName evidence="1">Uncharacterized protein</fullName>
    </submittedName>
</protein>
<evidence type="ECO:0000313" key="1">
    <source>
        <dbReference type="EMBL" id="EXL97443.1"/>
    </source>
</evidence>
<dbReference type="RefSeq" id="XP_031059533.1">
    <property type="nucleotide sequence ID" value="XM_031210822.1"/>
</dbReference>
<sequence length="55" mass="6936">MQASIFSRPHHDFARLIHQQHHPWQQHHHRPVNSIQRLRILYRQRRDNLYDSVNY</sequence>